<organism evidence="3 4">
    <name type="scientific">Monilinia vaccinii-corymbosi</name>
    <dbReference type="NCBI Taxonomy" id="61207"/>
    <lineage>
        <taxon>Eukaryota</taxon>
        <taxon>Fungi</taxon>
        <taxon>Dikarya</taxon>
        <taxon>Ascomycota</taxon>
        <taxon>Pezizomycotina</taxon>
        <taxon>Leotiomycetes</taxon>
        <taxon>Helotiales</taxon>
        <taxon>Sclerotiniaceae</taxon>
        <taxon>Monilinia</taxon>
    </lineage>
</organism>
<accession>A0A8A3PR14</accession>
<proteinExistence type="predicted"/>
<name>A0A8A3PR14_9HELO</name>
<dbReference type="AlphaFoldDB" id="A0A8A3PR14"/>
<feature type="domain" description="DUF2421" evidence="2">
    <location>
        <begin position="18"/>
        <end position="188"/>
    </location>
</feature>
<keyword evidence="1" id="KW-0732">Signal</keyword>
<dbReference type="PANTHER" id="PTHR37994:SF4">
    <property type="entry name" value="ER TRANSPORTER 6TM N-TERMINAL DOMAIN-CONTAINING PROTEIN-RELATED"/>
    <property type="match status" value="1"/>
</dbReference>
<dbReference type="OrthoDB" id="2274698at2759"/>
<dbReference type="PANTHER" id="PTHR37994">
    <property type="entry name" value="ARAE_2_N DOMAIN-CONTAINING PROTEIN-RELATED"/>
    <property type="match status" value="1"/>
</dbReference>
<dbReference type="InterPro" id="IPR018820">
    <property type="entry name" value="BRE4-related_DUF2421"/>
</dbReference>
<gene>
    <name evidence="3" type="ORF">DSL72_009320</name>
</gene>
<evidence type="ECO:0000313" key="4">
    <source>
        <dbReference type="Proteomes" id="UP000672032"/>
    </source>
</evidence>
<evidence type="ECO:0000259" key="2">
    <source>
        <dbReference type="Pfam" id="PF10334"/>
    </source>
</evidence>
<dbReference type="EMBL" id="CP063412">
    <property type="protein sequence ID" value="QSZ37226.1"/>
    <property type="molecule type" value="Genomic_DNA"/>
</dbReference>
<sequence length="215" mass="23744">MSMKSSPGRRLQKARHRMFGKLLLLLPSLQQHAAWQKFEPTIGGKFPREVYENITQKCSNIMGYLALMSYTSKAWSKDVHTTTDTRSKWLRDLAALIDEVEPTSHQVTSALALLSAAISAGVPLPPFIQLPKPYSLNSRLEALDSGILDSRHVEEPGFSAYAVMHVVSTLMTDDLARLVDCVKELVGETDFSFTVGFSDEALSGSQGDEGKGKRE</sequence>
<dbReference type="Pfam" id="PF10334">
    <property type="entry name" value="BRE4"/>
    <property type="match status" value="1"/>
</dbReference>
<keyword evidence="4" id="KW-1185">Reference proteome</keyword>
<reference evidence="3" key="1">
    <citation type="submission" date="2020-10" db="EMBL/GenBank/DDBJ databases">
        <title>Genome Sequence of Monilinia vaccinii-corymbosi Sheds Light on Mummy Berry Disease Infection of Blueberry and Mating Type.</title>
        <authorList>
            <person name="Yow A.G."/>
            <person name="Zhang Y."/>
            <person name="Bansal K."/>
            <person name="Eacker S.M."/>
            <person name="Sullivan S."/>
            <person name="Liachko I."/>
            <person name="Cubeta M.A."/>
            <person name="Rollins J.A."/>
            <person name="Ashrafi H."/>
        </authorList>
    </citation>
    <scope>NUCLEOTIDE SEQUENCE</scope>
    <source>
        <strain evidence="3">RL-1</strain>
    </source>
</reference>
<dbReference type="Proteomes" id="UP000672032">
    <property type="component" value="Chromosome 8"/>
</dbReference>
<feature type="signal peptide" evidence="1">
    <location>
        <begin position="1"/>
        <end position="34"/>
    </location>
</feature>
<feature type="chain" id="PRO_5032786459" description="DUF2421 domain-containing protein" evidence="1">
    <location>
        <begin position="35"/>
        <end position="215"/>
    </location>
</feature>
<evidence type="ECO:0000256" key="1">
    <source>
        <dbReference type="SAM" id="SignalP"/>
    </source>
</evidence>
<evidence type="ECO:0000313" key="3">
    <source>
        <dbReference type="EMBL" id="QSZ37226.1"/>
    </source>
</evidence>
<protein>
    <recommendedName>
        <fullName evidence="2">DUF2421 domain-containing protein</fullName>
    </recommendedName>
</protein>